<dbReference type="Pfam" id="PF08281">
    <property type="entry name" value="Sigma70_r4_2"/>
    <property type="match status" value="1"/>
</dbReference>
<dbReference type="OrthoDB" id="9795666at2"/>
<evidence type="ECO:0000256" key="1">
    <source>
        <dbReference type="ARBA" id="ARBA00010641"/>
    </source>
</evidence>
<dbReference type="RefSeq" id="WP_145283446.1">
    <property type="nucleotide sequence ID" value="NZ_CP036291.1"/>
</dbReference>
<proteinExistence type="inferred from homology"/>
<dbReference type="Pfam" id="PF04542">
    <property type="entry name" value="Sigma70_r2"/>
    <property type="match status" value="1"/>
</dbReference>
<evidence type="ECO:0000313" key="7">
    <source>
        <dbReference type="EMBL" id="QDU88480.1"/>
    </source>
</evidence>
<evidence type="ECO:0000313" key="8">
    <source>
        <dbReference type="Proteomes" id="UP000317429"/>
    </source>
</evidence>
<dbReference type="PANTHER" id="PTHR43133">
    <property type="entry name" value="RNA POLYMERASE ECF-TYPE SIGMA FACTO"/>
    <property type="match status" value="1"/>
</dbReference>
<organism evidence="7 8">
    <name type="scientific">Pirellulimonas nuda</name>
    <dbReference type="NCBI Taxonomy" id="2528009"/>
    <lineage>
        <taxon>Bacteria</taxon>
        <taxon>Pseudomonadati</taxon>
        <taxon>Planctomycetota</taxon>
        <taxon>Planctomycetia</taxon>
        <taxon>Pirellulales</taxon>
        <taxon>Lacipirellulaceae</taxon>
        <taxon>Pirellulimonas</taxon>
    </lineage>
</organism>
<dbReference type="InterPro" id="IPR013249">
    <property type="entry name" value="RNA_pol_sigma70_r4_t2"/>
</dbReference>
<evidence type="ECO:0000256" key="4">
    <source>
        <dbReference type="ARBA" id="ARBA00023163"/>
    </source>
</evidence>
<dbReference type="Gene3D" id="1.10.10.10">
    <property type="entry name" value="Winged helix-like DNA-binding domain superfamily/Winged helix DNA-binding domain"/>
    <property type="match status" value="1"/>
</dbReference>
<keyword evidence="8" id="KW-1185">Reference proteome</keyword>
<evidence type="ECO:0000256" key="3">
    <source>
        <dbReference type="ARBA" id="ARBA00023082"/>
    </source>
</evidence>
<protein>
    <submittedName>
        <fullName evidence="7">ECF RNA polymerase sigma factor SigE</fullName>
    </submittedName>
</protein>
<dbReference type="EMBL" id="CP036291">
    <property type="protein sequence ID" value="QDU88480.1"/>
    <property type="molecule type" value="Genomic_DNA"/>
</dbReference>
<dbReference type="Gene3D" id="1.10.1740.10">
    <property type="match status" value="1"/>
</dbReference>
<dbReference type="InterPro" id="IPR014284">
    <property type="entry name" value="RNA_pol_sigma-70_dom"/>
</dbReference>
<keyword evidence="2" id="KW-0805">Transcription regulation</keyword>
<dbReference type="SUPFAM" id="SSF88659">
    <property type="entry name" value="Sigma3 and sigma4 domains of RNA polymerase sigma factors"/>
    <property type="match status" value="1"/>
</dbReference>
<dbReference type="InterPro" id="IPR013324">
    <property type="entry name" value="RNA_pol_sigma_r3/r4-like"/>
</dbReference>
<evidence type="ECO:0000259" key="6">
    <source>
        <dbReference type="Pfam" id="PF08281"/>
    </source>
</evidence>
<dbReference type="NCBIfam" id="TIGR02937">
    <property type="entry name" value="sigma70-ECF"/>
    <property type="match status" value="1"/>
</dbReference>
<gene>
    <name evidence="7" type="primary">sigE_2</name>
    <name evidence="7" type="ORF">Pla175_18580</name>
</gene>
<dbReference type="InterPro" id="IPR036388">
    <property type="entry name" value="WH-like_DNA-bd_sf"/>
</dbReference>
<dbReference type="Proteomes" id="UP000317429">
    <property type="component" value="Chromosome"/>
</dbReference>
<sequence length="205" mass="22729">MSSSIEGEARIVAAVAGDVDALQSLLIEHHRSLSAHIERLMPANARSAIGPEDVLQQTYLKAFKSIGRFEPRGEAAFYGWLRLIAERQLMDMCRKRNRERLSNLPAHSPGGDASSSIRGLISIAIGDGPSPGQEVMLEELQGAFQVALAGMPEHYRQVLRLRYLEDRPLAEVAEAMGTTEGAVRGMCHRARQQLREELLRLSRFV</sequence>
<dbReference type="CDD" id="cd06171">
    <property type="entry name" value="Sigma70_r4"/>
    <property type="match status" value="1"/>
</dbReference>
<dbReference type="InterPro" id="IPR007627">
    <property type="entry name" value="RNA_pol_sigma70_r2"/>
</dbReference>
<dbReference type="InterPro" id="IPR013325">
    <property type="entry name" value="RNA_pol_sigma_r2"/>
</dbReference>
<dbReference type="GO" id="GO:0003677">
    <property type="term" value="F:DNA binding"/>
    <property type="evidence" value="ECO:0007669"/>
    <property type="project" value="InterPro"/>
</dbReference>
<evidence type="ECO:0000256" key="2">
    <source>
        <dbReference type="ARBA" id="ARBA00023015"/>
    </source>
</evidence>
<dbReference type="InterPro" id="IPR039425">
    <property type="entry name" value="RNA_pol_sigma-70-like"/>
</dbReference>
<dbReference type="KEGG" id="pnd:Pla175_18580"/>
<dbReference type="AlphaFoldDB" id="A0A518DAH1"/>
<dbReference type="PANTHER" id="PTHR43133:SF51">
    <property type="entry name" value="RNA POLYMERASE SIGMA FACTOR"/>
    <property type="match status" value="1"/>
</dbReference>
<dbReference type="GO" id="GO:0016987">
    <property type="term" value="F:sigma factor activity"/>
    <property type="evidence" value="ECO:0007669"/>
    <property type="project" value="UniProtKB-KW"/>
</dbReference>
<feature type="domain" description="RNA polymerase sigma-70 region 2" evidence="5">
    <location>
        <begin position="29"/>
        <end position="98"/>
    </location>
</feature>
<evidence type="ECO:0000259" key="5">
    <source>
        <dbReference type="Pfam" id="PF04542"/>
    </source>
</evidence>
<feature type="domain" description="RNA polymerase sigma factor 70 region 4 type 2" evidence="6">
    <location>
        <begin position="143"/>
        <end position="194"/>
    </location>
</feature>
<dbReference type="SUPFAM" id="SSF88946">
    <property type="entry name" value="Sigma2 domain of RNA polymerase sigma factors"/>
    <property type="match status" value="1"/>
</dbReference>
<keyword evidence="4" id="KW-0804">Transcription</keyword>
<keyword evidence="3" id="KW-0731">Sigma factor</keyword>
<reference evidence="7 8" key="1">
    <citation type="submission" date="2019-02" db="EMBL/GenBank/DDBJ databases">
        <title>Deep-cultivation of Planctomycetes and their phenomic and genomic characterization uncovers novel biology.</title>
        <authorList>
            <person name="Wiegand S."/>
            <person name="Jogler M."/>
            <person name="Boedeker C."/>
            <person name="Pinto D."/>
            <person name="Vollmers J."/>
            <person name="Rivas-Marin E."/>
            <person name="Kohn T."/>
            <person name="Peeters S.H."/>
            <person name="Heuer A."/>
            <person name="Rast P."/>
            <person name="Oberbeckmann S."/>
            <person name="Bunk B."/>
            <person name="Jeske O."/>
            <person name="Meyerdierks A."/>
            <person name="Storesund J.E."/>
            <person name="Kallscheuer N."/>
            <person name="Luecker S."/>
            <person name="Lage O.M."/>
            <person name="Pohl T."/>
            <person name="Merkel B.J."/>
            <person name="Hornburger P."/>
            <person name="Mueller R.-W."/>
            <person name="Bruemmer F."/>
            <person name="Labrenz M."/>
            <person name="Spormann A.M."/>
            <person name="Op den Camp H."/>
            <person name="Overmann J."/>
            <person name="Amann R."/>
            <person name="Jetten M.S.M."/>
            <person name="Mascher T."/>
            <person name="Medema M.H."/>
            <person name="Devos D.P."/>
            <person name="Kaster A.-K."/>
            <person name="Ovreas L."/>
            <person name="Rohde M."/>
            <person name="Galperin M.Y."/>
            <person name="Jogler C."/>
        </authorList>
    </citation>
    <scope>NUCLEOTIDE SEQUENCE [LARGE SCALE GENOMIC DNA]</scope>
    <source>
        <strain evidence="7 8">Pla175</strain>
    </source>
</reference>
<dbReference type="GO" id="GO:0006352">
    <property type="term" value="P:DNA-templated transcription initiation"/>
    <property type="evidence" value="ECO:0007669"/>
    <property type="project" value="InterPro"/>
</dbReference>
<accession>A0A518DAH1</accession>
<comment type="similarity">
    <text evidence="1">Belongs to the sigma-70 factor family. ECF subfamily.</text>
</comment>
<name>A0A518DAH1_9BACT</name>